<dbReference type="FunFam" id="3.30.428.10:FF:000011">
    <property type="entry name" value="Fragile histidine triad"/>
    <property type="match status" value="1"/>
</dbReference>
<comment type="cofactor">
    <cofactor evidence="1 11">
        <name>Mn(2+)</name>
        <dbReference type="ChEBI" id="CHEBI:29035"/>
    </cofactor>
</comment>
<comment type="function">
    <text evidence="6">Cleaves A-5'-PPP-5'A to yield AMP and ADP. Can cleave all dinucleoside polyphosphates, provided the phosphate chain contains at least 3 phosphates and that 1 of the 2 bases composing the nucleotide is a purine. Is most effective on dinucleoside triphosphates. Negatively regulates intracellular dinucleoside polyphosphate levels, which elevate following heat shock.</text>
</comment>
<reference evidence="14 15" key="3">
    <citation type="journal article" date="2013" name="Genome Biol.">
        <title>Assembly of a phased diploid Candida albicans genome facilitates allele-specific measurements and provides a simple model for repeat and indel structure.</title>
        <authorList>
            <person name="Muzzey D."/>
            <person name="Schwartz K."/>
            <person name="Weissman J.S."/>
            <person name="Sherlock G."/>
        </authorList>
    </citation>
    <scope>NUCLEOTIDE SEQUENCE [LARGE SCALE GENOMIC DNA]</scope>
    <source>
        <strain evidence="15">SC5314 / ATCC MYA-2876</strain>
    </source>
</reference>
<dbReference type="KEGG" id="cal:CAALFM_C306340WA"/>
<dbReference type="GO" id="GO:0004081">
    <property type="term" value="F:bis(5'-nucleosyl)-tetraphosphatase (asymmetrical) activity"/>
    <property type="evidence" value="ECO:0000318"/>
    <property type="project" value="GO_Central"/>
</dbReference>
<organism evidence="14 15">
    <name type="scientific">Candida albicans (strain SC5314 / ATCC MYA-2876)</name>
    <name type="common">Yeast</name>
    <dbReference type="NCBI Taxonomy" id="237561"/>
    <lineage>
        <taxon>Eukaryota</taxon>
        <taxon>Fungi</taxon>
        <taxon>Dikarya</taxon>
        <taxon>Ascomycota</taxon>
        <taxon>Saccharomycotina</taxon>
        <taxon>Pichiomycetes</taxon>
        <taxon>Debaryomycetaceae</taxon>
        <taxon>Candida/Lodderomyces clade</taxon>
        <taxon>Candida</taxon>
    </lineage>
</organism>
<dbReference type="AlphaFoldDB" id="A0A1D8PKG2"/>
<feature type="binding site" evidence="9">
    <location>
        <position position="101"/>
    </location>
    <ligand>
        <name>substrate</name>
    </ligand>
</feature>
<dbReference type="FunCoup" id="A0A1D8PKG2">
    <property type="interactions" value="177"/>
</dbReference>
<dbReference type="EC" id="3.6.1.29" evidence="2 11"/>
<dbReference type="CDD" id="cd01275">
    <property type="entry name" value="FHIT"/>
    <property type="match status" value="1"/>
</dbReference>
<dbReference type="EMBL" id="CP017625">
    <property type="protein sequence ID" value="AOW28641.1"/>
    <property type="molecule type" value="Genomic_DNA"/>
</dbReference>
<evidence type="ECO:0000256" key="2">
    <source>
        <dbReference type="ARBA" id="ARBA00012377"/>
    </source>
</evidence>
<keyword evidence="15" id="KW-1185">Reference proteome</keyword>
<evidence type="ECO:0000256" key="10">
    <source>
        <dbReference type="PROSITE-ProRule" id="PRU00464"/>
    </source>
</evidence>
<evidence type="ECO:0000259" key="12">
    <source>
        <dbReference type="PROSITE" id="PS51084"/>
    </source>
</evidence>
<proteinExistence type="predicted"/>
<name>A0A1D8PKG2_CANAL</name>
<dbReference type="InterPro" id="IPR039383">
    <property type="entry name" value="FHIT"/>
</dbReference>
<reference evidence="14 15" key="2">
    <citation type="journal article" date="2007" name="Genome Biol.">
        <title>Assembly of the Candida albicans genome into sixteen supercontigs aligned on the eight chromosomes.</title>
        <authorList>
            <person name="van het Hoog M."/>
            <person name="Rast T.J."/>
            <person name="Martchenko M."/>
            <person name="Grindle S."/>
            <person name="Dignard D."/>
            <person name="Hogues H."/>
            <person name="Cuomo C."/>
            <person name="Berriman M."/>
            <person name="Scherer S."/>
            <person name="Magee B.B."/>
            <person name="Whiteway M."/>
            <person name="Chibana H."/>
            <person name="Nantel A."/>
            <person name="Magee P.T."/>
        </authorList>
    </citation>
    <scope>GENOME REANNOTATION</scope>
    <source>
        <strain evidence="15">SC5314 / ATCC MYA-2876</strain>
    </source>
</reference>
<keyword evidence="4 11" id="KW-0547">Nucleotide-binding</keyword>
<dbReference type="Gene3D" id="3.30.428.10">
    <property type="entry name" value="HIT-like"/>
    <property type="match status" value="1"/>
</dbReference>
<reference evidence="14 15" key="1">
    <citation type="journal article" date="2004" name="Proc. Natl. Acad. Sci. U.S.A.">
        <title>The diploid genome sequence of Candida albicans.</title>
        <authorList>
            <person name="Jones T."/>
            <person name="Federspiel N.A."/>
            <person name="Chibana H."/>
            <person name="Dungan J."/>
            <person name="Kalman S."/>
            <person name="Magee B.B."/>
            <person name="Newport G."/>
            <person name="Thorstenson Y.R."/>
            <person name="Agabian N."/>
            <person name="Magee P.T."/>
            <person name="Davis R.W."/>
            <person name="Scherer S."/>
        </authorList>
    </citation>
    <scope>NUCLEOTIDE SEQUENCE [LARGE SCALE GENOMIC DNA]</scope>
    <source>
        <strain evidence="15">SC5314 / ATCC MYA-2876</strain>
    </source>
</reference>
<evidence type="ECO:0000256" key="6">
    <source>
        <dbReference type="ARBA" id="ARBA00025241"/>
    </source>
</evidence>
<evidence type="ECO:0000256" key="11">
    <source>
        <dbReference type="RuleBase" id="RU366076"/>
    </source>
</evidence>
<dbReference type="InterPro" id="IPR019808">
    <property type="entry name" value="Histidine_triad_CS"/>
</dbReference>
<dbReference type="GeneID" id="3642271"/>
<dbReference type="CGD" id="CAL0000200540">
    <property type="gene designation" value="HNT2"/>
</dbReference>
<dbReference type="InterPro" id="IPR051884">
    <property type="entry name" value="Bis(5'-adenosyl)-TPase_reg"/>
</dbReference>
<comment type="catalytic activity">
    <reaction evidence="7 11">
        <text>P(1),P(3)-bis(5'-adenosyl) triphosphate + H2O = AMP + ADP + 2 H(+)</text>
        <dbReference type="Rhea" id="RHEA:13893"/>
        <dbReference type="ChEBI" id="CHEBI:15377"/>
        <dbReference type="ChEBI" id="CHEBI:15378"/>
        <dbReference type="ChEBI" id="CHEBI:58529"/>
        <dbReference type="ChEBI" id="CHEBI:456215"/>
        <dbReference type="ChEBI" id="CHEBI:456216"/>
        <dbReference type="EC" id="3.6.1.29"/>
    </reaction>
</comment>
<dbReference type="STRING" id="237561.A0A1D8PKG2"/>
<dbReference type="VEuPathDB" id="FungiDB:C3_06340W_A"/>
<evidence type="ECO:0000256" key="7">
    <source>
        <dbReference type="ARBA" id="ARBA00047780"/>
    </source>
</evidence>
<evidence type="ECO:0000256" key="8">
    <source>
        <dbReference type="PIRSR" id="PIRSR639383-1"/>
    </source>
</evidence>
<evidence type="ECO:0000313" key="14">
    <source>
        <dbReference type="EMBL" id="AOW28641.1"/>
    </source>
</evidence>
<dbReference type="InParanoid" id="A0A1D8PKG2"/>
<dbReference type="OMA" id="QVVHQFI"/>
<protein>
    <recommendedName>
        <fullName evidence="3 11">Bis(5'-adenosyl)-triphosphatase</fullName>
        <ecNumber evidence="2 11">3.6.1.29</ecNumber>
    </recommendedName>
</protein>
<keyword evidence="5 11" id="KW-0378">Hydrolase</keyword>
<dbReference type="SUPFAM" id="SSF54197">
    <property type="entry name" value="HIT-like"/>
    <property type="match status" value="1"/>
</dbReference>
<dbReference type="eggNOG" id="KOG3379">
    <property type="taxonomic scope" value="Eukaryota"/>
</dbReference>
<dbReference type="Proteomes" id="UP000000559">
    <property type="component" value="Chromosome 3"/>
</dbReference>
<evidence type="ECO:0000256" key="3">
    <source>
        <dbReference type="ARBA" id="ARBA00014605"/>
    </source>
</evidence>
<dbReference type="InterPro" id="IPR036265">
    <property type="entry name" value="HIT-like_sf"/>
</dbReference>
<feature type="binding site" evidence="9">
    <location>
        <position position="29"/>
    </location>
    <ligand>
        <name>substrate</name>
    </ligand>
</feature>
<evidence type="ECO:0000256" key="5">
    <source>
        <dbReference type="ARBA" id="ARBA00022801"/>
    </source>
</evidence>
<dbReference type="Pfam" id="PF01230">
    <property type="entry name" value="HIT"/>
    <property type="match status" value="1"/>
</dbReference>
<dbReference type="PROSITE" id="PS51084">
    <property type="entry name" value="HIT_2"/>
    <property type="match status" value="1"/>
</dbReference>
<accession>A0A1D8PKG2</accession>
<dbReference type="GO" id="GO:0015964">
    <property type="term" value="P:diadenosine triphosphate catabolic process"/>
    <property type="evidence" value="ECO:0007669"/>
    <property type="project" value="EnsemblFungi"/>
</dbReference>
<feature type="binding site" evidence="9">
    <location>
        <position position="86"/>
    </location>
    <ligand>
        <name>substrate</name>
    </ligand>
</feature>
<evidence type="ECO:0000256" key="1">
    <source>
        <dbReference type="ARBA" id="ARBA00001936"/>
    </source>
</evidence>
<feature type="binding site" evidence="9">
    <location>
        <begin position="92"/>
        <end position="95"/>
    </location>
    <ligand>
        <name>substrate</name>
    </ligand>
</feature>
<evidence type="ECO:0000313" key="15">
    <source>
        <dbReference type="Proteomes" id="UP000000559"/>
    </source>
</evidence>
<dbReference type="GO" id="GO:0000166">
    <property type="term" value="F:nucleotide binding"/>
    <property type="evidence" value="ECO:0007669"/>
    <property type="project" value="UniProtKB-KW"/>
</dbReference>
<dbReference type="InterPro" id="IPR011146">
    <property type="entry name" value="HIT-like"/>
</dbReference>
<dbReference type="PANTHER" id="PTHR46243:SF1">
    <property type="entry name" value="BIS(5'-ADENOSYL)-TRIPHOSPHATASE"/>
    <property type="match status" value="1"/>
</dbReference>
<dbReference type="PROSITE" id="PS00892">
    <property type="entry name" value="HIT_1"/>
    <property type="match status" value="1"/>
</dbReference>
<evidence type="ECO:0000256" key="4">
    <source>
        <dbReference type="ARBA" id="ARBA00022741"/>
    </source>
</evidence>
<sequence>MTSQEIYFYRFLVSKQVFYKSRYTYALVNLKPLVPGHVLVVPLRTNVLRFGDLSPEESVDYMHTLQLIHKFIQKVYKADSLNLAIQDGPESGQSVPHLHTHIIPRHKGDGYGDSIHTMLESKDLEREYQEFFQRKSQYQIDQMTKKNEFSKGDEERVARSESVMSEEAVWLARELEKFTV</sequence>
<dbReference type="RefSeq" id="XP_716084.1">
    <property type="nucleotide sequence ID" value="XM_710991.1"/>
</dbReference>
<feature type="domain" description="HIT" evidence="12">
    <location>
        <begin position="1"/>
        <end position="112"/>
    </location>
</feature>
<dbReference type="GO" id="GO:0047710">
    <property type="term" value="F:bis(5'-adenosyl)-triphosphatase activity"/>
    <property type="evidence" value="ECO:0007669"/>
    <property type="project" value="UniProtKB-UniRule"/>
</dbReference>
<feature type="short sequence motif" description="Histidine triad motif" evidence="10">
    <location>
        <begin position="97"/>
        <end position="101"/>
    </location>
</feature>
<gene>
    <name evidence="13 14" type="primary">HNT2</name>
    <name evidence="14" type="ordered locus">CAALFM_C306340WA</name>
    <name evidence="13" type="ordered locus">orf19.7419</name>
</gene>
<evidence type="ECO:0000313" key="13">
    <source>
        <dbReference type="CGD" id="CAL0000200540"/>
    </source>
</evidence>
<dbReference type="SMR" id="A0A1D8PKG2"/>
<feature type="active site" description="Tele-AMP-histidine intermediate" evidence="8">
    <location>
        <position position="99"/>
    </location>
</feature>
<evidence type="ECO:0000256" key="9">
    <source>
        <dbReference type="PIRSR" id="PIRSR639383-2"/>
    </source>
</evidence>
<dbReference type="OrthoDB" id="680339at2759"/>
<dbReference type="PANTHER" id="PTHR46243">
    <property type="entry name" value="BIS(5'-ADENOSYL)-TRIPHOSPHATASE"/>
    <property type="match status" value="1"/>
</dbReference>